<dbReference type="GO" id="GO:0003676">
    <property type="term" value="F:nucleic acid binding"/>
    <property type="evidence" value="ECO:0007669"/>
    <property type="project" value="InterPro"/>
</dbReference>
<name>A0A5J4ZYT9_9ASTE</name>
<proteinExistence type="predicted"/>
<dbReference type="GO" id="GO:0008270">
    <property type="term" value="F:zinc ion binding"/>
    <property type="evidence" value="ECO:0007669"/>
    <property type="project" value="InterPro"/>
</dbReference>
<dbReference type="InterPro" id="IPR005162">
    <property type="entry name" value="Retrotrans_gag_dom"/>
</dbReference>
<dbReference type="EMBL" id="CM018048">
    <property type="protein sequence ID" value="KAA8522207.1"/>
    <property type="molecule type" value="Genomic_DNA"/>
</dbReference>
<dbReference type="Pfam" id="PF03732">
    <property type="entry name" value="Retrotrans_gag"/>
    <property type="match status" value="1"/>
</dbReference>
<gene>
    <name evidence="3" type="ORF">F0562_012880</name>
</gene>
<dbReference type="Proteomes" id="UP000325577">
    <property type="component" value="Linkage Group LG5"/>
</dbReference>
<evidence type="ECO:0000259" key="2">
    <source>
        <dbReference type="Pfam" id="PF03732"/>
    </source>
</evidence>
<organism evidence="3 4">
    <name type="scientific">Nyssa sinensis</name>
    <dbReference type="NCBI Taxonomy" id="561372"/>
    <lineage>
        <taxon>Eukaryota</taxon>
        <taxon>Viridiplantae</taxon>
        <taxon>Streptophyta</taxon>
        <taxon>Embryophyta</taxon>
        <taxon>Tracheophyta</taxon>
        <taxon>Spermatophyta</taxon>
        <taxon>Magnoliopsida</taxon>
        <taxon>eudicotyledons</taxon>
        <taxon>Gunneridae</taxon>
        <taxon>Pentapetalae</taxon>
        <taxon>asterids</taxon>
        <taxon>Cornales</taxon>
        <taxon>Nyssaceae</taxon>
        <taxon>Nyssa</taxon>
    </lineage>
</organism>
<feature type="region of interest" description="Disordered" evidence="1">
    <location>
        <begin position="62"/>
        <end position="114"/>
    </location>
</feature>
<dbReference type="InterPro" id="IPR036875">
    <property type="entry name" value="Znf_CCHC_sf"/>
</dbReference>
<dbReference type="PANTHER" id="PTHR35046">
    <property type="entry name" value="ZINC KNUCKLE (CCHC-TYPE) FAMILY PROTEIN"/>
    <property type="match status" value="1"/>
</dbReference>
<evidence type="ECO:0000256" key="1">
    <source>
        <dbReference type="SAM" id="MobiDB-lite"/>
    </source>
</evidence>
<protein>
    <recommendedName>
        <fullName evidence="2">Retrotransposon gag domain-containing protein</fullName>
    </recommendedName>
</protein>
<evidence type="ECO:0000313" key="3">
    <source>
        <dbReference type="EMBL" id="KAA8522207.1"/>
    </source>
</evidence>
<reference evidence="3 4" key="1">
    <citation type="submission" date="2019-09" db="EMBL/GenBank/DDBJ databases">
        <title>A chromosome-level genome assembly of the Chinese tupelo Nyssa sinensis.</title>
        <authorList>
            <person name="Yang X."/>
            <person name="Kang M."/>
            <person name="Yang Y."/>
            <person name="Xiong H."/>
            <person name="Wang M."/>
            <person name="Zhang Z."/>
            <person name="Wang Z."/>
            <person name="Wu H."/>
            <person name="Ma T."/>
            <person name="Liu J."/>
            <person name="Xi Z."/>
        </authorList>
    </citation>
    <scope>NUCLEOTIDE SEQUENCE [LARGE SCALE GENOMIC DNA]</scope>
    <source>
        <strain evidence="3">J267</strain>
        <tissue evidence="3">Leaf</tissue>
    </source>
</reference>
<dbReference type="OrthoDB" id="1934635at2759"/>
<keyword evidence="4" id="KW-1185">Reference proteome</keyword>
<dbReference type="SUPFAM" id="SSF57756">
    <property type="entry name" value="Retrovirus zinc finger-like domains"/>
    <property type="match status" value="1"/>
</dbReference>
<sequence length="344" mass="39908">MHLRSGRTVSKSTSPITMVLAFMENLTKLIHDLSAKVENITVQNSFEALEYSLQQILNTQQGETSCTGGDRLGNNPDNLPRQEHQGNPPLDRFPARLRNPNQHRQQPDFDPPLDLGFRHQVGNKEPWDPDEKIMRNIKVEARIFYEQLLERRHQLAITNWVEMEEKLKEKYLSHSYRGDLLDQWNNLWQGLKSTTEYVAQFEEYLMRFNVVEDERMTSSRFRRGLNDDLRRELVLSEVTTLDQAHTLVQNHELVTKHLFPMRATTCQPSPWRPQNSPVVDQARQNPLHNPVRGDDKGKGIDTEASRFNPTLECFKCHKLGHPTAKCRQQAFLIKETSTESEMGG</sequence>
<dbReference type="PANTHER" id="PTHR35046:SF9">
    <property type="entry name" value="RNA-DIRECTED DNA POLYMERASE"/>
    <property type="match status" value="1"/>
</dbReference>
<dbReference type="AlphaFoldDB" id="A0A5J4ZYT9"/>
<feature type="domain" description="Retrotransposon gag" evidence="2">
    <location>
        <begin position="140"/>
        <end position="227"/>
    </location>
</feature>
<evidence type="ECO:0000313" key="4">
    <source>
        <dbReference type="Proteomes" id="UP000325577"/>
    </source>
</evidence>
<accession>A0A5J4ZYT9</accession>